<dbReference type="RefSeq" id="WP_193518606.1">
    <property type="nucleotide sequence ID" value="NZ_BMXL01000037.1"/>
</dbReference>
<reference evidence="9 10" key="1">
    <citation type="journal article" date="2014" name="Int. J. Syst. Evol. Microbiol.">
        <title>Complete genome sequence of Corynebacterium casei LMG S-19264T (=DSM 44701T), isolated from a smear-ripened cheese.</title>
        <authorList>
            <consortium name="US DOE Joint Genome Institute (JGI-PGF)"/>
            <person name="Walter F."/>
            <person name="Albersmeier A."/>
            <person name="Kalinowski J."/>
            <person name="Ruckert C."/>
        </authorList>
    </citation>
    <scope>NUCLEOTIDE SEQUENCE [LARGE SCALE GENOMIC DNA]</scope>
    <source>
        <strain evidence="9 10">KCTC 19473</strain>
    </source>
</reference>
<feature type="region of interest" description="Disordered" evidence="7">
    <location>
        <begin position="79"/>
        <end position="99"/>
    </location>
</feature>
<evidence type="ECO:0000256" key="5">
    <source>
        <dbReference type="ARBA" id="ARBA00023235"/>
    </source>
</evidence>
<dbReference type="InterPro" id="IPR001179">
    <property type="entry name" value="PPIase_FKBP_dom"/>
</dbReference>
<evidence type="ECO:0000313" key="10">
    <source>
        <dbReference type="Proteomes" id="UP000654947"/>
    </source>
</evidence>
<dbReference type="GO" id="GO:0003755">
    <property type="term" value="F:peptidyl-prolyl cis-trans isomerase activity"/>
    <property type="evidence" value="ECO:0007669"/>
    <property type="project" value="UniProtKB-KW"/>
</dbReference>
<feature type="region of interest" description="Disordered" evidence="7">
    <location>
        <begin position="128"/>
        <end position="153"/>
    </location>
</feature>
<accession>A0A919CLD0</accession>
<dbReference type="InterPro" id="IPR046357">
    <property type="entry name" value="PPIase_dom_sf"/>
</dbReference>
<dbReference type="PANTHER" id="PTHR43811:SF19">
    <property type="entry name" value="39 KDA FK506-BINDING NUCLEAR PROTEIN"/>
    <property type="match status" value="1"/>
</dbReference>
<organism evidence="9 10">
    <name type="scientific">Nocardiopsis kunsanensis</name>
    <dbReference type="NCBI Taxonomy" id="141693"/>
    <lineage>
        <taxon>Bacteria</taxon>
        <taxon>Bacillati</taxon>
        <taxon>Actinomycetota</taxon>
        <taxon>Actinomycetes</taxon>
        <taxon>Streptosporangiales</taxon>
        <taxon>Nocardiopsidaceae</taxon>
        <taxon>Nocardiopsis</taxon>
    </lineage>
</organism>
<dbReference type="Proteomes" id="UP000654947">
    <property type="component" value="Unassembled WGS sequence"/>
</dbReference>
<comment type="similarity">
    <text evidence="2">Belongs to the FKBP-type PPIase family.</text>
</comment>
<dbReference type="Pfam" id="PF00254">
    <property type="entry name" value="FKBP_C"/>
    <property type="match status" value="1"/>
</dbReference>
<dbReference type="Gene3D" id="3.10.50.40">
    <property type="match status" value="1"/>
</dbReference>
<evidence type="ECO:0000259" key="8">
    <source>
        <dbReference type="Pfam" id="PF00254"/>
    </source>
</evidence>
<dbReference type="SUPFAM" id="SSF54534">
    <property type="entry name" value="FKBP-like"/>
    <property type="match status" value="1"/>
</dbReference>
<protein>
    <recommendedName>
        <fullName evidence="3">peptidylprolyl isomerase</fullName>
        <ecNumber evidence="3">5.2.1.8</ecNumber>
    </recommendedName>
    <alternativeName>
        <fullName evidence="6">Rotamase</fullName>
    </alternativeName>
</protein>
<evidence type="ECO:0000313" key="9">
    <source>
        <dbReference type="EMBL" id="GHD36013.1"/>
    </source>
</evidence>
<name>A0A919CLD0_9ACTN</name>
<keyword evidence="4" id="KW-0697">Rotamase</keyword>
<evidence type="ECO:0000256" key="6">
    <source>
        <dbReference type="ARBA" id="ARBA00029569"/>
    </source>
</evidence>
<feature type="compositionally biased region" description="Low complexity" evidence="7">
    <location>
        <begin position="136"/>
        <end position="149"/>
    </location>
</feature>
<dbReference type="AlphaFoldDB" id="A0A919CLD0"/>
<keyword evidence="10" id="KW-1185">Reference proteome</keyword>
<evidence type="ECO:0000256" key="7">
    <source>
        <dbReference type="SAM" id="MobiDB-lite"/>
    </source>
</evidence>
<keyword evidence="5" id="KW-0413">Isomerase</keyword>
<gene>
    <name evidence="9" type="ORF">GCM10007147_42920</name>
</gene>
<dbReference type="EC" id="5.2.1.8" evidence="3"/>
<evidence type="ECO:0000256" key="4">
    <source>
        <dbReference type="ARBA" id="ARBA00023110"/>
    </source>
</evidence>
<evidence type="ECO:0000256" key="2">
    <source>
        <dbReference type="ARBA" id="ARBA00006577"/>
    </source>
</evidence>
<dbReference type="PANTHER" id="PTHR43811">
    <property type="entry name" value="FKBP-TYPE PEPTIDYL-PROLYL CIS-TRANS ISOMERASE FKPA"/>
    <property type="match status" value="1"/>
</dbReference>
<comment type="caution">
    <text evidence="9">The sequence shown here is derived from an EMBL/GenBank/DDBJ whole genome shotgun (WGS) entry which is preliminary data.</text>
</comment>
<sequence>METLVVTGGSEGTVASDDLVASHQVIYEWGPDGQVSETYSSFEDAPLFISVSGLAEAAPEAAEAFEGQEVGTRLAMVFPPSHSALSPDPEGEQEASEDDTSTLFIYDIMDRYQAGSTVDQGEDEAVFDGDGELPDVRVPQGQQPQVSVPNTDPPEELITVTLIDGDGEPATAGSTVVTQFHALTWDDEEEFDSTWEYGASPKNFALEPSSVIEGWLDGLEGVRAGSRVMLIVPPESGYGSGGNEAVDVGPDETLVYVIDIVDVLPPT</sequence>
<proteinExistence type="inferred from homology"/>
<feature type="compositionally biased region" description="Acidic residues" evidence="7">
    <location>
        <begin position="89"/>
        <end position="99"/>
    </location>
</feature>
<evidence type="ECO:0000256" key="3">
    <source>
        <dbReference type="ARBA" id="ARBA00013194"/>
    </source>
</evidence>
<comment type="catalytic activity">
    <reaction evidence="1">
        <text>[protein]-peptidylproline (omega=180) = [protein]-peptidylproline (omega=0)</text>
        <dbReference type="Rhea" id="RHEA:16237"/>
        <dbReference type="Rhea" id="RHEA-COMP:10747"/>
        <dbReference type="Rhea" id="RHEA-COMP:10748"/>
        <dbReference type="ChEBI" id="CHEBI:83833"/>
        <dbReference type="ChEBI" id="CHEBI:83834"/>
        <dbReference type="EC" id="5.2.1.8"/>
    </reaction>
</comment>
<feature type="domain" description="PPIase FKBP-type" evidence="8">
    <location>
        <begin position="169"/>
        <end position="260"/>
    </location>
</feature>
<evidence type="ECO:0000256" key="1">
    <source>
        <dbReference type="ARBA" id="ARBA00000971"/>
    </source>
</evidence>
<dbReference type="EMBL" id="BMXL01000037">
    <property type="protein sequence ID" value="GHD36013.1"/>
    <property type="molecule type" value="Genomic_DNA"/>
</dbReference>